<evidence type="ECO:0000313" key="11">
    <source>
        <dbReference type="Proteomes" id="UP000199109"/>
    </source>
</evidence>
<keyword evidence="4" id="KW-0813">Transport</keyword>
<keyword evidence="11" id="KW-1185">Reference proteome</keyword>
<evidence type="ECO:0000256" key="3">
    <source>
        <dbReference type="ARBA" id="ARBA00007681"/>
    </source>
</evidence>
<dbReference type="InterPro" id="IPR000131">
    <property type="entry name" value="ATP_synth_F1_gsu"/>
</dbReference>
<evidence type="ECO:0000256" key="8">
    <source>
        <dbReference type="ARBA" id="ARBA00023196"/>
    </source>
</evidence>
<keyword evidence="5" id="KW-0375">Hydrogen ion transport</keyword>
<dbReference type="STRING" id="641691.SAMN05421636_105111"/>
<dbReference type="CDD" id="cd12151">
    <property type="entry name" value="F1-ATPase_gamma"/>
    <property type="match status" value="1"/>
</dbReference>
<evidence type="ECO:0000256" key="1">
    <source>
        <dbReference type="ARBA" id="ARBA00003456"/>
    </source>
</evidence>
<dbReference type="PANTHER" id="PTHR11693:SF22">
    <property type="entry name" value="ATP SYNTHASE SUBUNIT GAMMA, MITOCHONDRIAL"/>
    <property type="match status" value="1"/>
</dbReference>
<dbReference type="OrthoDB" id="9812769at2"/>
<protein>
    <submittedName>
        <fullName evidence="10">F-type H+-transporting ATPase subunit gamma</fullName>
    </submittedName>
</protein>
<dbReference type="PRINTS" id="PR00126">
    <property type="entry name" value="ATPASEGAMMA"/>
</dbReference>
<evidence type="ECO:0000256" key="9">
    <source>
        <dbReference type="ARBA" id="ARBA00023310"/>
    </source>
</evidence>
<organism evidence="10 11">
    <name type="scientific">Pricia antarctica</name>
    <dbReference type="NCBI Taxonomy" id="641691"/>
    <lineage>
        <taxon>Bacteria</taxon>
        <taxon>Pseudomonadati</taxon>
        <taxon>Bacteroidota</taxon>
        <taxon>Flavobacteriia</taxon>
        <taxon>Flavobacteriales</taxon>
        <taxon>Flavobacteriaceae</taxon>
        <taxon>Pricia</taxon>
    </lineage>
</organism>
<keyword evidence="9" id="KW-0066">ATP synthesis</keyword>
<proteinExistence type="inferred from homology"/>
<comment type="subcellular location">
    <subcellularLocation>
        <location evidence="2">Membrane</location>
        <topology evidence="2">Peripheral membrane protein</topology>
    </subcellularLocation>
</comment>
<gene>
    <name evidence="10" type="ORF">SAMN05421636_105111</name>
</gene>
<reference evidence="10 11" key="1">
    <citation type="submission" date="2016-10" db="EMBL/GenBank/DDBJ databases">
        <authorList>
            <person name="de Groot N.N."/>
        </authorList>
    </citation>
    <scope>NUCLEOTIDE SEQUENCE [LARGE SCALE GENOMIC DNA]</scope>
    <source>
        <strain evidence="10 11">DSM 23421</strain>
    </source>
</reference>
<dbReference type="Gene3D" id="3.40.1380.10">
    <property type="match status" value="1"/>
</dbReference>
<dbReference type="GO" id="GO:0046933">
    <property type="term" value="F:proton-transporting ATP synthase activity, rotational mechanism"/>
    <property type="evidence" value="ECO:0007669"/>
    <property type="project" value="InterPro"/>
</dbReference>
<dbReference type="InterPro" id="IPR035968">
    <property type="entry name" value="ATP_synth_F1_ATPase_gsu"/>
</dbReference>
<evidence type="ECO:0000256" key="2">
    <source>
        <dbReference type="ARBA" id="ARBA00004170"/>
    </source>
</evidence>
<keyword evidence="7" id="KW-0472">Membrane</keyword>
<dbReference type="Gene3D" id="1.10.287.80">
    <property type="entry name" value="ATP synthase, gamma subunit, helix hairpin domain"/>
    <property type="match status" value="1"/>
</dbReference>
<evidence type="ECO:0000256" key="4">
    <source>
        <dbReference type="ARBA" id="ARBA00022448"/>
    </source>
</evidence>
<dbReference type="NCBIfam" id="TIGR03323">
    <property type="entry name" value="alt_F1F0_F1_gam"/>
    <property type="match status" value="1"/>
</dbReference>
<evidence type="ECO:0000256" key="7">
    <source>
        <dbReference type="ARBA" id="ARBA00023136"/>
    </source>
</evidence>
<evidence type="ECO:0000256" key="6">
    <source>
        <dbReference type="ARBA" id="ARBA00023065"/>
    </source>
</evidence>
<dbReference type="PANTHER" id="PTHR11693">
    <property type="entry name" value="ATP SYNTHASE GAMMA CHAIN"/>
    <property type="match status" value="1"/>
</dbReference>
<comment type="function">
    <text evidence="1">Produces ATP from ADP in the presence of a proton gradient across the membrane. The gamma chain is believed to be important in regulating ATPase activity and the flow of protons through the CF(0) complex.</text>
</comment>
<comment type="similarity">
    <text evidence="3">Belongs to the ATPase gamma chain family.</text>
</comment>
<dbReference type="SUPFAM" id="SSF52943">
    <property type="entry name" value="ATP synthase (F1-ATPase), gamma subunit"/>
    <property type="match status" value="1"/>
</dbReference>
<dbReference type="GO" id="GO:0045259">
    <property type="term" value="C:proton-transporting ATP synthase complex"/>
    <property type="evidence" value="ECO:0007669"/>
    <property type="project" value="UniProtKB-KW"/>
</dbReference>
<dbReference type="AlphaFoldDB" id="A0A1G7D060"/>
<keyword evidence="8" id="KW-0139">CF(1)</keyword>
<dbReference type="EMBL" id="FNAO01000005">
    <property type="protein sequence ID" value="SDE44982.1"/>
    <property type="molecule type" value="Genomic_DNA"/>
</dbReference>
<evidence type="ECO:0000256" key="5">
    <source>
        <dbReference type="ARBA" id="ARBA00022781"/>
    </source>
</evidence>
<evidence type="ECO:0000313" key="10">
    <source>
        <dbReference type="EMBL" id="SDE44982.1"/>
    </source>
</evidence>
<dbReference type="RefSeq" id="WP_091868449.1">
    <property type="nucleotide sequence ID" value="NZ_FNAO01000005.1"/>
</dbReference>
<keyword evidence="6" id="KW-0406">Ion transport</keyword>
<dbReference type="Proteomes" id="UP000199109">
    <property type="component" value="Unassembled WGS sequence"/>
</dbReference>
<name>A0A1G7D060_9FLAO</name>
<dbReference type="Pfam" id="PF00231">
    <property type="entry name" value="ATP-synt"/>
    <property type="match status" value="1"/>
</dbReference>
<sequence length="295" mass="33187">MDTLESLGRQITGAGELKSIVRTMKAMAAANIGQYDMAMGSLGDYQTNITLGIIAYLREVRVERWTDEESIKKNPEKSACAIVFGSDLGFVGQFNDSLTEFVSKSLSTYPGKIEIWTIGARIPLLLMDIGQTVTQQFDLPNSINAITALIGNILVQVEENHESGYLNEFYIFHNRLAEAGSYRPESHRLLPLDQQWRQEALKLKWPTQKIPEVIGDGAKMIRRLISQYLFITLYKACAESLASENYSRLGAMQRAEKNIEELLDDIGHTYHRLRQSGIDEELFDVVSGFEALKKG</sequence>
<accession>A0A1G7D060</accession>
<dbReference type="InterPro" id="IPR017709">
    <property type="entry name" value="Alt_ATP_synth_F1_gsu"/>
</dbReference>